<protein>
    <submittedName>
        <fullName evidence="2">Uncharacterized protein</fullName>
    </submittedName>
</protein>
<dbReference type="EMBL" id="CP048685">
    <property type="protein sequence ID" value="QPJ61270.1"/>
    <property type="molecule type" value="Genomic_DNA"/>
</dbReference>
<reference evidence="2 3" key="1">
    <citation type="submission" date="2020-02" db="EMBL/GenBank/DDBJ databases">
        <title>Genomic and physiological characterization of two novel Nitrospinaceae genera.</title>
        <authorList>
            <person name="Mueller A.J."/>
            <person name="Jung M.-Y."/>
            <person name="Strachan C.R."/>
            <person name="Herbold C.W."/>
            <person name="Kirkegaard R.H."/>
            <person name="Daims H."/>
        </authorList>
    </citation>
    <scope>NUCLEOTIDE SEQUENCE [LARGE SCALE GENOMIC DNA]</scope>
    <source>
        <strain evidence="2">EB</strain>
    </source>
</reference>
<evidence type="ECO:0000313" key="3">
    <source>
        <dbReference type="Proteomes" id="UP000594688"/>
    </source>
</evidence>
<keyword evidence="1" id="KW-0812">Transmembrane</keyword>
<feature type="transmembrane region" description="Helical" evidence="1">
    <location>
        <begin position="121"/>
        <end position="143"/>
    </location>
</feature>
<organism evidence="2 3">
    <name type="scientific">Candidatus Nitronauta litoralis</name>
    <dbReference type="NCBI Taxonomy" id="2705533"/>
    <lineage>
        <taxon>Bacteria</taxon>
        <taxon>Pseudomonadati</taxon>
        <taxon>Nitrospinota/Tectimicrobiota group</taxon>
        <taxon>Nitrospinota</taxon>
        <taxon>Nitrospinia</taxon>
        <taxon>Nitrospinales</taxon>
        <taxon>Nitrospinaceae</taxon>
        <taxon>Candidatus Nitronauta</taxon>
    </lineage>
</organism>
<evidence type="ECO:0000313" key="2">
    <source>
        <dbReference type="EMBL" id="QPJ61270.1"/>
    </source>
</evidence>
<name>A0A7T0BUN0_9BACT</name>
<feature type="transmembrane region" description="Helical" evidence="1">
    <location>
        <begin position="90"/>
        <end position="109"/>
    </location>
</feature>
<accession>A0A7T0BUN0</accession>
<feature type="transmembrane region" description="Helical" evidence="1">
    <location>
        <begin position="46"/>
        <end position="69"/>
    </location>
</feature>
<feature type="transmembrane region" description="Helical" evidence="1">
    <location>
        <begin position="164"/>
        <end position="186"/>
    </location>
</feature>
<feature type="transmembrane region" description="Helical" evidence="1">
    <location>
        <begin position="20"/>
        <end position="40"/>
    </location>
</feature>
<feature type="transmembrane region" description="Helical" evidence="1">
    <location>
        <begin position="206"/>
        <end position="226"/>
    </location>
</feature>
<dbReference type="AlphaFoldDB" id="A0A7T0BUN0"/>
<dbReference type="KEGG" id="nli:G3M70_04955"/>
<evidence type="ECO:0000256" key="1">
    <source>
        <dbReference type="SAM" id="Phobius"/>
    </source>
</evidence>
<proteinExistence type="predicted"/>
<keyword evidence="1" id="KW-0472">Membrane</keyword>
<gene>
    <name evidence="2" type="ORF">G3M70_04955</name>
</gene>
<keyword evidence="1" id="KW-1133">Transmembrane helix</keyword>
<dbReference type="Proteomes" id="UP000594688">
    <property type="component" value="Chromosome"/>
</dbReference>
<sequence length="252" mass="28179">MFFKIISQAISDVWEMRGVLARALIVLFTLLIILNIVQVQLPGSPFSIIVVILTAGINTLFAVTVHRVVLLGPDAVPRWGLFKWTMRESLFLLHFLGLMLTMLPLGWIFPGPVSEPTLITGSLIAYVALCWLWGRLSLVFPAIAMDQKVSYLYSWEHTKGYGGLMFGVVIIFPIILSVFTTILNFLPLALKGPEPYYKYMAVVQVASNILITLTTVFVIATLSVAYKEICKEVYGEESPEPDEKVAPKNRKI</sequence>